<evidence type="ECO:0000256" key="1">
    <source>
        <dbReference type="SAM" id="MobiDB-lite"/>
    </source>
</evidence>
<evidence type="ECO:0000313" key="2">
    <source>
        <dbReference type="EMBL" id="KAK0724965.1"/>
    </source>
</evidence>
<comment type="caution">
    <text evidence="2">The sequence shown here is derived from an EMBL/GenBank/DDBJ whole genome shotgun (WGS) entry which is preliminary data.</text>
</comment>
<feature type="compositionally biased region" description="Basic residues" evidence="1">
    <location>
        <begin position="1"/>
        <end position="12"/>
    </location>
</feature>
<gene>
    <name evidence="2" type="ORF">B0H67DRAFT_641442</name>
</gene>
<accession>A0AA40AZP8</accession>
<evidence type="ECO:0000313" key="3">
    <source>
        <dbReference type="Proteomes" id="UP001172102"/>
    </source>
</evidence>
<sequence length="247" mass="29076">MSSRSRRSHRSYGKITGLETRRPPDYESSAKMLSNIHPLQLEESIRGGRGMYASISILEPVMRIKWSGTNQRCGGPNAKEVCRFVLDFKMQLSINRTSEELERHNCIFDSIDVRYLYRSGERHKLLLKGDFVTTDIQMTPLHLWTPEIYENINSPLTVTREVDAAVIDGIMRRRRSYGMRELRRYLHFDFYVEVRLREIGWGFWGMFKSSSQPQEIRAKNDSGKPLALDRMRFCVECCVKRIRWPQF</sequence>
<organism evidence="2 3">
    <name type="scientific">Lasiosphaeris hirsuta</name>
    <dbReference type="NCBI Taxonomy" id="260670"/>
    <lineage>
        <taxon>Eukaryota</taxon>
        <taxon>Fungi</taxon>
        <taxon>Dikarya</taxon>
        <taxon>Ascomycota</taxon>
        <taxon>Pezizomycotina</taxon>
        <taxon>Sordariomycetes</taxon>
        <taxon>Sordariomycetidae</taxon>
        <taxon>Sordariales</taxon>
        <taxon>Lasiosphaeriaceae</taxon>
        <taxon>Lasiosphaeris</taxon>
    </lineage>
</organism>
<dbReference type="EMBL" id="JAUKUA010000002">
    <property type="protein sequence ID" value="KAK0724965.1"/>
    <property type="molecule type" value="Genomic_DNA"/>
</dbReference>
<feature type="region of interest" description="Disordered" evidence="1">
    <location>
        <begin position="1"/>
        <end position="26"/>
    </location>
</feature>
<proteinExistence type="predicted"/>
<protein>
    <submittedName>
        <fullName evidence="2">Uncharacterized protein</fullName>
    </submittedName>
</protein>
<name>A0AA40AZP8_9PEZI</name>
<reference evidence="2" key="1">
    <citation type="submission" date="2023-06" db="EMBL/GenBank/DDBJ databases">
        <title>Genome-scale phylogeny and comparative genomics of the fungal order Sordariales.</title>
        <authorList>
            <consortium name="Lawrence Berkeley National Laboratory"/>
            <person name="Hensen N."/>
            <person name="Bonometti L."/>
            <person name="Westerberg I."/>
            <person name="Brannstrom I.O."/>
            <person name="Guillou S."/>
            <person name="Cros-Aarteil S."/>
            <person name="Calhoun S."/>
            <person name="Haridas S."/>
            <person name="Kuo A."/>
            <person name="Mondo S."/>
            <person name="Pangilinan J."/>
            <person name="Riley R."/>
            <person name="Labutti K."/>
            <person name="Andreopoulos B."/>
            <person name="Lipzen A."/>
            <person name="Chen C."/>
            <person name="Yanf M."/>
            <person name="Daum C."/>
            <person name="Ng V."/>
            <person name="Clum A."/>
            <person name="Steindorff A."/>
            <person name="Ohm R."/>
            <person name="Martin F."/>
            <person name="Silar P."/>
            <person name="Natvig D."/>
            <person name="Lalanne C."/>
            <person name="Gautier V."/>
            <person name="Ament-Velasquez S.L."/>
            <person name="Kruys A."/>
            <person name="Hutchinson M.I."/>
            <person name="Powell A.J."/>
            <person name="Barry K."/>
            <person name="Miller A.N."/>
            <person name="Grigoriev I.V."/>
            <person name="Debuchy R."/>
            <person name="Gladieux P."/>
            <person name="Thoren M.H."/>
            <person name="Johannesson H."/>
        </authorList>
    </citation>
    <scope>NUCLEOTIDE SEQUENCE</scope>
    <source>
        <strain evidence="2">SMH4607-1</strain>
    </source>
</reference>
<dbReference type="AlphaFoldDB" id="A0AA40AZP8"/>
<keyword evidence="3" id="KW-1185">Reference proteome</keyword>
<dbReference type="Proteomes" id="UP001172102">
    <property type="component" value="Unassembled WGS sequence"/>
</dbReference>